<dbReference type="PRINTS" id="PR00175">
    <property type="entry name" value="NAALASMPORT"/>
</dbReference>
<evidence type="ECO:0000256" key="7">
    <source>
        <dbReference type="ARBA" id="ARBA00023136"/>
    </source>
</evidence>
<feature type="transmembrane region" description="Helical" evidence="8">
    <location>
        <begin position="308"/>
        <end position="332"/>
    </location>
</feature>
<feature type="transmembrane region" description="Helical" evidence="8">
    <location>
        <begin position="417"/>
        <end position="436"/>
    </location>
</feature>
<dbReference type="Pfam" id="PF01235">
    <property type="entry name" value="Na_Ala_symp"/>
    <property type="match status" value="1"/>
</dbReference>
<feature type="transmembrane region" description="Helical" evidence="8">
    <location>
        <begin position="352"/>
        <end position="374"/>
    </location>
</feature>
<dbReference type="NCBIfam" id="TIGR00835">
    <property type="entry name" value="agcS"/>
    <property type="match status" value="1"/>
</dbReference>
<dbReference type="GO" id="GO:0005886">
    <property type="term" value="C:plasma membrane"/>
    <property type="evidence" value="ECO:0007669"/>
    <property type="project" value="UniProtKB-SubCell"/>
</dbReference>
<name>A0A2S0M481_MEGEL</name>
<feature type="transmembrane region" description="Helical" evidence="8">
    <location>
        <begin position="147"/>
        <end position="165"/>
    </location>
</feature>
<accession>A0A2S0M481</accession>
<evidence type="ECO:0000313" key="9">
    <source>
        <dbReference type="EMBL" id="AVO26260.1"/>
    </source>
</evidence>
<feature type="transmembrane region" description="Helical" evidence="8">
    <location>
        <begin position="214"/>
        <end position="231"/>
    </location>
</feature>
<dbReference type="RefSeq" id="WP_027894853.1">
    <property type="nucleotide sequence ID" value="NZ_CP027569.1"/>
</dbReference>
<keyword evidence="6 8" id="KW-1133">Transmembrane helix</keyword>
<dbReference type="AlphaFoldDB" id="A0A2S0M481"/>
<feature type="transmembrane region" description="Helical" evidence="8">
    <location>
        <begin position="185"/>
        <end position="202"/>
    </location>
</feature>
<keyword evidence="4 8" id="KW-1003">Cell membrane</keyword>
<keyword evidence="5 8" id="KW-0812">Transmembrane</keyword>
<dbReference type="PANTHER" id="PTHR30330:SF14">
    <property type="entry name" value="SODIUM_AMINO ACID (ALANINE) SYMPORTER"/>
    <property type="match status" value="1"/>
</dbReference>
<evidence type="ECO:0000256" key="1">
    <source>
        <dbReference type="ARBA" id="ARBA00004651"/>
    </source>
</evidence>
<dbReference type="OrthoDB" id="9804874at2"/>
<evidence type="ECO:0000256" key="8">
    <source>
        <dbReference type="RuleBase" id="RU363064"/>
    </source>
</evidence>
<evidence type="ECO:0000256" key="5">
    <source>
        <dbReference type="ARBA" id="ARBA00022692"/>
    </source>
</evidence>
<evidence type="ECO:0000256" key="2">
    <source>
        <dbReference type="ARBA" id="ARBA00009261"/>
    </source>
</evidence>
<reference evidence="9 10" key="1">
    <citation type="journal article" date="2018" name="Genome Announc.">
        <title>Complete genomes of two Megasphaera elsdenii strains, NCIMB 702410 and ATCC 25940.</title>
        <authorList>
            <person name="Hatmaker E.A."/>
            <person name="O'Dell K."/>
            <person name="Riley L.A."/>
            <person name="Klingeman D.M."/>
            <person name="Guss A.M."/>
        </authorList>
    </citation>
    <scope>NUCLEOTIDE SEQUENCE [LARGE SCALE GENOMIC DNA]</scope>
    <source>
        <strain evidence="9 10">NCIMB702410</strain>
    </source>
</reference>
<comment type="subcellular location">
    <subcellularLocation>
        <location evidence="1 8">Cell membrane</location>
        <topology evidence="1 8">Multi-pass membrane protein</topology>
    </subcellularLocation>
</comment>
<evidence type="ECO:0000256" key="6">
    <source>
        <dbReference type="ARBA" id="ARBA00022989"/>
    </source>
</evidence>
<dbReference type="EMBL" id="CP027569">
    <property type="protein sequence ID" value="AVO26260.1"/>
    <property type="molecule type" value="Genomic_DNA"/>
</dbReference>
<evidence type="ECO:0000256" key="3">
    <source>
        <dbReference type="ARBA" id="ARBA00022448"/>
    </source>
</evidence>
<sequence>MILNGLMAVSDALWGTPMIVVLVSMGLYLSIRFHFYYNFRHIGFHFRNTFGKMFQRHGSGQGSVSGFAAACTAMANTIGVGNIGGVATAIVSGGPGAVFWMWVSGCLGMSTKACEIILGQRFRVKYSESMDEYMCDRSFVMRNALGWRKGAFLLAIACFTLGPWTCSVQTESVVGALREAFGIDPLWSAAFLGLTCFVTIFGGLRRISAVMERVVPIMALLYILGGLAILVQHLPQVPETLELIVRSAFTPMAGVGGFAGATVKDAMRYGIARGLYSNDAGTGYGIIAHATARTDHPVRQASWGWGEVFLDTIVVCSVTALSLLLTNSYIDYPGVDSASLTTVAFRISFGDWGAWFMAIAITVFAWTTIIGMYYSCEKSVNYAFGDTRRNRRATKVYMIYYMIPCIVLYNAKADALWAMTDILSAIYVMITILFIVTQRKEIFRLFNDFWFRFLPAQERGENPPVVAYGTVPVKGERK</sequence>
<proteinExistence type="inferred from homology"/>
<feature type="transmembrane region" description="Helical" evidence="8">
    <location>
        <begin position="395"/>
        <end position="411"/>
    </location>
</feature>
<organism evidence="9 10">
    <name type="scientific">Megasphaera elsdenii</name>
    <dbReference type="NCBI Taxonomy" id="907"/>
    <lineage>
        <taxon>Bacteria</taxon>
        <taxon>Bacillati</taxon>
        <taxon>Bacillota</taxon>
        <taxon>Negativicutes</taxon>
        <taxon>Veillonellales</taxon>
        <taxon>Veillonellaceae</taxon>
        <taxon>Megasphaera</taxon>
    </lineage>
</organism>
<keyword evidence="3 8" id="KW-0813">Transport</keyword>
<protein>
    <submittedName>
        <fullName evidence="9">Sodium:alanine symporter family protein</fullName>
    </submittedName>
</protein>
<feature type="transmembrane region" description="Helical" evidence="8">
    <location>
        <begin position="12"/>
        <end position="31"/>
    </location>
</feature>
<dbReference type="Gene3D" id="1.20.1740.10">
    <property type="entry name" value="Amino acid/polyamine transporter I"/>
    <property type="match status" value="1"/>
</dbReference>
<evidence type="ECO:0000313" key="10">
    <source>
        <dbReference type="Proteomes" id="UP000238358"/>
    </source>
</evidence>
<dbReference type="InterPro" id="IPR001463">
    <property type="entry name" value="Na/Ala_symport"/>
</dbReference>
<gene>
    <name evidence="9" type="ORF">C6Y28_00675</name>
</gene>
<dbReference type="GO" id="GO:0005283">
    <property type="term" value="F:amino acid:sodium symporter activity"/>
    <property type="evidence" value="ECO:0007669"/>
    <property type="project" value="InterPro"/>
</dbReference>
<feature type="transmembrane region" description="Helical" evidence="8">
    <location>
        <begin position="243"/>
        <end position="263"/>
    </location>
</feature>
<evidence type="ECO:0000256" key="4">
    <source>
        <dbReference type="ARBA" id="ARBA00022475"/>
    </source>
</evidence>
<comment type="similarity">
    <text evidence="2 8">Belongs to the alanine or glycine:cation symporter (AGCS) (TC 2.A.25) family.</text>
</comment>
<dbReference type="PANTHER" id="PTHR30330">
    <property type="entry name" value="AGSS FAMILY TRANSPORTER, SODIUM-ALANINE"/>
    <property type="match status" value="1"/>
</dbReference>
<keyword evidence="7 8" id="KW-0472">Membrane</keyword>
<keyword evidence="8" id="KW-0769">Symport</keyword>
<dbReference type="Proteomes" id="UP000238358">
    <property type="component" value="Chromosome"/>
</dbReference>